<dbReference type="OrthoDB" id="1098521at2"/>
<proteinExistence type="predicted"/>
<name>A0A3E1Q6Y0_9FLAO</name>
<keyword evidence="1" id="KW-1133">Transmembrane helix</keyword>
<dbReference type="Proteomes" id="UP000261082">
    <property type="component" value="Unassembled WGS sequence"/>
</dbReference>
<dbReference type="RefSeq" id="WP_117159830.1">
    <property type="nucleotide sequence ID" value="NZ_QVID01000002.1"/>
</dbReference>
<keyword evidence="1" id="KW-0812">Transmembrane</keyword>
<gene>
    <name evidence="2" type="ORF">DZ858_11595</name>
</gene>
<keyword evidence="1" id="KW-0472">Membrane</keyword>
<comment type="caution">
    <text evidence="2">The sequence shown here is derived from an EMBL/GenBank/DDBJ whole genome shotgun (WGS) entry which is preliminary data.</text>
</comment>
<organism evidence="2 3">
    <name type="scientific">Marixanthomonas ophiurae</name>
    <dbReference type="NCBI Taxonomy" id="387659"/>
    <lineage>
        <taxon>Bacteria</taxon>
        <taxon>Pseudomonadati</taxon>
        <taxon>Bacteroidota</taxon>
        <taxon>Flavobacteriia</taxon>
        <taxon>Flavobacteriales</taxon>
        <taxon>Flavobacteriaceae</taxon>
        <taxon>Marixanthomonas</taxon>
    </lineage>
</organism>
<feature type="transmembrane region" description="Helical" evidence="1">
    <location>
        <begin position="73"/>
        <end position="92"/>
    </location>
</feature>
<keyword evidence="3" id="KW-1185">Reference proteome</keyword>
<evidence type="ECO:0000256" key="1">
    <source>
        <dbReference type="SAM" id="Phobius"/>
    </source>
</evidence>
<evidence type="ECO:0000313" key="3">
    <source>
        <dbReference type="Proteomes" id="UP000261082"/>
    </source>
</evidence>
<dbReference type="EMBL" id="QVID01000002">
    <property type="protein sequence ID" value="RFN57881.1"/>
    <property type="molecule type" value="Genomic_DNA"/>
</dbReference>
<sequence length="144" mass="16404">MELARIEKLLDAYFEGNTSLAEEAILRDYFAQNEVAPHLAAYKPMFDGFTLAKKEVSKRDVQVAEKQFTVRRWWYGVAASVVIAIGVAGFVFSETQLTQEEQEALIAFEKTKEAMQMMSQNFNQGAEELSYISTFTQTKNKILK</sequence>
<reference evidence="2 3" key="1">
    <citation type="journal article" date="2007" name="Int. J. Syst. Evol. Microbiol.">
        <title>Marixanthomonas ophiurae gen. nov., sp. nov., a marine bacterium of the family Flavobacteriaceae isolated from a deep-sea brittle star.</title>
        <authorList>
            <person name="Romanenko L.A."/>
            <person name="Uchino M."/>
            <person name="Frolova G.M."/>
            <person name="Mikhailov V.V."/>
        </authorList>
    </citation>
    <scope>NUCLEOTIDE SEQUENCE [LARGE SCALE GENOMIC DNA]</scope>
    <source>
        <strain evidence="2 3">KMM 3046</strain>
    </source>
</reference>
<accession>A0A3E1Q6Y0</accession>
<protein>
    <submittedName>
        <fullName evidence="2">Uncharacterized protein</fullName>
    </submittedName>
</protein>
<evidence type="ECO:0000313" key="2">
    <source>
        <dbReference type="EMBL" id="RFN57881.1"/>
    </source>
</evidence>
<dbReference type="AlphaFoldDB" id="A0A3E1Q6Y0"/>